<dbReference type="Proteomes" id="UP001295423">
    <property type="component" value="Unassembled WGS sequence"/>
</dbReference>
<dbReference type="GO" id="GO:0004672">
    <property type="term" value="F:protein kinase activity"/>
    <property type="evidence" value="ECO:0007669"/>
    <property type="project" value="InterPro"/>
</dbReference>
<sequence length="672" mass="75723">MSQVAVSSMGISPSEDVEGGGGITSNNNTPYGTAADLDVARKEKKSSTGNNASSNSNLPFYGRQEIVKATGNFPALASNKTRRPQRMVAAKVEVGEFKNSGVLLGEASILHFLDSCLPENTVPVYMGHLKANEDISAIVMEYLPGQDMHFIREKTTKKRRLNIADSVFLTASIILPLLQRMHEVGMVHRDVKPSNCVKRGVKQFCMVDFGLSKSVVVQKDSPASDLENPWKGKGWIRPANQSGQGYYRKERPTADFRGTSMYASLRVHQLKDYCARDDIWSLLYVFCDLVSGGLPWMQHAANRDREACQKLKERIHGEEEGRPDETKRLLMGNEYHVALFNKYRGGIDPPEGVLDLSDLPEPLALSKDEKKVSLLRNAFDHLKSLSYYDMPDYSLIKECLEGFLDENAQEQCTGLATIQWEQLHQQSKERKRKGRPLLGTGVPTWEFGLSGENNSNGSNGNGDKMSEIDDHSEDNNYYCWDPVNADTFMEAEANAASELPDENSAKSEGDFVRLPLELRFRIAQMEYNMLHHKKIPPHLALRDWLKVALPVLYGEWDSKTFEKGGHRTSTDGYRRETYLQVIDKCLKCADKFSRFRQLACVYQKEDKGTDAPRSRKRRRIISTMLEPKTDSLGSDLLAIAMASFRLRHAKRLEQRKAYAPPPRLQFGSSSGF</sequence>
<feature type="region of interest" description="Disordered" evidence="2">
    <location>
        <begin position="447"/>
        <end position="468"/>
    </location>
</feature>
<comment type="caution">
    <text evidence="4">The sequence shown here is derived from an EMBL/GenBank/DDBJ whole genome shotgun (WGS) entry which is preliminary data.</text>
</comment>
<feature type="compositionally biased region" description="Polar residues" evidence="2">
    <location>
        <begin position="1"/>
        <end position="11"/>
    </location>
</feature>
<dbReference type="Gene3D" id="1.10.510.10">
    <property type="entry name" value="Transferase(Phosphotransferase) domain 1"/>
    <property type="match status" value="1"/>
</dbReference>
<evidence type="ECO:0000313" key="4">
    <source>
        <dbReference type="EMBL" id="CAJ1938244.1"/>
    </source>
</evidence>
<feature type="compositionally biased region" description="Low complexity" evidence="2">
    <location>
        <begin position="47"/>
        <end position="57"/>
    </location>
</feature>
<reference evidence="4" key="1">
    <citation type="submission" date="2023-08" db="EMBL/GenBank/DDBJ databases">
        <authorList>
            <person name="Audoor S."/>
            <person name="Bilcke G."/>
        </authorList>
    </citation>
    <scope>NUCLEOTIDE SEQUENCE</scope>
</reference>
<protein>
    <recommendedName>
        <fullName evidence="1">Casein kinase I</fullName>
    </recommendedName>
</protein>
<evidence type="ECO:0000256" key="2">
    <source>
        <dbReference type="SAM" id="MobiDB-lite"/>
    </source>
</evidence>
<dbReference type="GO" id="GO:0005524">
    <property type="term" value="F:ATP binding"/>
    <property type="evidence" value="ECO:0007669"/>
    <property type="project" value="InterPro"/>
</dbReference>
<dbReference type="EMBL" id="CAKOGP040000691">
    <property type="protein sequence ID" value="CAJ1938244.1"/>
    <property type="molecule type" value="Genomic_DNA"/>
</dbReference>
<dbReference type="InterPro" id="IPR000719">
    <property type="entry name" value="Prot_kinase_dom"/>
</dbReference>
<dbReference type="AlphaFoldDB" id="A0AAD2CNX0"/>
<organism evidence="4 5">
    <name type="scientific">Cylindrotheca closterium</name>
    <dbReference type="NCBI Taxonomy" id="2856"/>
    <lineage>
        <taxon>Eukaryota</taxon>
        <taxon>Sar</taxon>
        <taxon>Stramenopiles</taxon>
        <taxon>Ochrophyta</taxon>
        <taxon>Bacillariophyta</taxon>
        <taxon>Bacillariophyceae</taxon>
        <taxon>Bacillariophycidae</taxon>
        <taxon>Bacillariales</taxon>
        <taxon>Bacillariaceae</taxon>
        <taxon>Cylindrotheca</taxon>
    </lineage>
</organism>
<feature type="region of interest" description="Disordered" evidence="2">
    <location>
        <begin position="1"/>
        <end position="57"/>
    </location>
</feature>
<feature type="compositionally biased region" description="Low complexity" evidence="2">
    <location>
        <begin position="448"/>
        <end position="462"/>
    </location>
</feature>
<name>A0AAD2CNX0_9STRA</name>
<dbReference type="InterPro" id="IPR011009">
    <property type="entry name" value="Kinase-like_dom_sf"/>
</dbReference>
<proteinExistence type="predicted"/>
<gene>
    <name evidence="4" type="ORF">CYCCA115_LOCUS6043</name>
</gene>
<dbReference type="SMART" id="SM00220">
    <property type="entry name" value="S_TKc"/>
    <property type="match status" value="1"/>
</dbReference>
<dbReference type="SUPFAM" id="SSF56112">
    <property type="entry name" value="Protein kinase-like (PK-like)"/>
    <property type="match status" value="1"/>
</dbReference>
<feature type="domain" description="Protein kinase" evidence="3">
    <location>
        <begin position="62"/>
        <end position="404"/>
    </location>
</feature>
<dbReference type="Pfam" id="PF00069">
    <property type="entry name" value="Pkinase"/>
    <property type="match status" value="1"/>
</dbReference>
<dbReference type="PANTHER" id="PTHR11909">
    <property type="entry name" value="CASEIN KINASE-RELATED"/>
    <property type="match status" value="1"/>
</dbReference>
<accession>A0AAD2CNX0</accession>
<evidence type="ECO:0000256" key="1">
    <source>
        <dbReference type="ARBA" id="ARBA00023860"/>
    </source>
</evidence>
<keyword evidence="5" id="KW-1185">Reference proteome</keyword>
<dbReference type="PROSITE" id="PS50011">
    <property type="entry name" value="PROTEIN_KINASE_DOM"/>
    <property type="match status" value="1"/>
</dbReference>
<dbReference type="InterPro" id="IPR050235">
    <property type="entry name" value="CK1_Ser-Thr_kinase"/>
</dbReference>
<evidence type="ECO:0000313" key="5">
    <source>
        <dbReference type="Proteomes" id="UP001295423"/>
    </source>
</evidence>
<evidence type="ECO:0000259" key="3">
    <source>
        <dbReference type="PROSITE" id="PS50011"/>
    </source>
</evidence>